<name>A0A835PFV1_VANPL</name>
<sequence>MVNPNFLAPSLALLRFFSREADEFRRFARRCLTVSRFKRLRWIWSAESKGNPNFFHSVASSCRLLTVMRSTDLLGF</sequence>
<dbReference type="Proteomes" id="UP000636800">
    <property type="component" value="Unassembled WGS sequence"/>
</dbReference>
<gene>
    <name evidence="1" type="ORF">HPP92_025023</name>
</gene>
<evidence type="ECO:0000313" key="2">
    <source>
        <dbReference type="Proteomes" id="UP000636800"/>
    </source>
</evidence>
<accession>A0A835PFV1</accession>
<reference evidence="1 2" key="1">
    <citation type="journal article" date="2020" name="Nat. Food">
        <title>A phased Vanilla planifolia genome enables genetic improvement of flavour and production.</title>
        <authorList>
            <person name="Hasing T."/>
            <person name="Tang H."/>
            <person name="Brym M."/>
            <person name="Khazi F."/>
            <person name="Huang T."/>
            <person name="Chambers A.H."/>
        </authorList>
    </citation>
    <scope>NUCLEOTIDE SEQUENCE [LARGE SCALE GENOMIC DNA]</scope>
    <source>
        <tissue evidence="1">Leaf</tissue>
    </source>
</reference>
<proteinExistence type="predicted"/>
<comment type="caution">
    <text evidence="1">The sequence shown here is derived from an EMBL/GenBank/DDBJ whole genome shotgun (WGS) entry which is preliminary data.</text>
</comment>
<organism evidence="1 2">
    <name type="scientific">Vanilla planifolia</name>
    <name type="common">Vanilla</name>
    <dbReference type="NCBI Taxonomy" id="51239"/>
    <lineage>
        <taxon>Eukaryota</taxon>
        <taxon>Viridiplantae</taxon>
        <taxon>Streptophyta</taxon>
        <taxon>Embryophyta</taxon>
        <taxon>Tracheophyta</taxon>
        <taxon>Spermatophyta</taxon>
        <taxon>Magnoliopsida</taxon>
        <taxon>Liliopsida</taxon>
        <taxon>Asparagales</taxon>
        <taxon>Orchidaceae</taxon>
        <taxon>Vanilloideae</taxon>
        <taxon>Vanilleae</taxon>
        <taxon>Vanilla</taxon>
    </lineage>
</organism>
<keyword evidence="2" id="KW-1185">Reference proteome</keyword>
<dbReference type="OrthoDB" id="689350at2759"/>
<dbReference type="AlphaFoldDB" id="A0A835PFV1"/>
<dbReference type="EMBL" id="JADCNL010000014">
    <property type="protein sequence ID" value="KAG0452359.1"/>
    <property type="molecule type" value="Genomic_DNA"/>
</dbReference>
<protein>
    <submittedName>
        <fullName evidence="1">Uncharacterized protein</fullName>
    </submittedName>
</protein>
<evidence type="ECO:0000313" key="1">
    <source>
        <dbReference type="EMBL" id="KAG0452359.1"/>
    </source>
</evidence>